<protein>
    <submittedName>
        <fullName evidence="3">Hydroxylase</fullName>
    </submittedName>
</protein>
<evidence type="ECO:0000313" key="4">
    <source>
        <dbReference type="Proteomes" id="UP001165041"/>
    </source>
</evidence>
<dbReference type="PANTHER" id="PTHR33993">
    <property type="entry name" value="GLYOXALASE-RELATED"/>
    <property type="match status" value="1"/>
</dbReference>
<feature type="domain" description="VOC" evidence="2">
    <location>
        <begin position="62"/>
        <end position="174"/>
    </location>
</feature>
<evidence type="ECO:0000256" key="1">
    <source>
        <dbReference type="SAM" id="MobiDB-lite"/>
    </source>
</evidence>
<dbReference type="Gene3D" id="3.10.180.10">
    <property type="entry name" value="2,3-Dihydroxybiphenyl 1,2-Dioxygenase, domain 1"/>
    <property type="match status" value="2"/>
</dbReference>
<evidence type="ECO:0000259" key="2">
    <source>
        <dbReference type="PROSITE" id="PS51819"/>
    </source>
</evidence>
<dbReference type="SUPFAM" id="SSF54593">
    <property type="entry name" value="Glyoxalase/Bleomycin resistance protein/Dihydroxybiphenyl dioxygenase"/>
    <property type="match status" value="2"/>
</dbReference>
<proteinExistence type="predicted"/>
<dbReference type="InterPro" id="IPR004360">
    <property type="entry name" value="Glyas_Fos-R_dOase_dom"/>
</dbReference>
<sequence>MAVPLDPPPALAPALARLRPGSGTDSSERGRCGPVTGWEEERPEGAWRRENAVITTDFVPGSPCWLDLGAPDVSAAAAFYGPVLGWEFERPEGSEDFLLASRDGRTAGGIGLLTERGARSAWMPYFFTPDVHETAASVLRAGGTVRVEPRDVAGWASMAQFSDPQGGQFAVWTPGRAGGLAAVDDPGGLCWTELYTTDAAGALAFYEAVFGWQRADTPMPGGRSYTIVTPAGQPPERMHGGVLQVGAAELALSRGVPAWHPVFTVADCDAATTTVRDGGGAVAMGPEDAPGIGRMSVCVDPSGADFVLMTPVRS</sequence>
<name>A0A9W6QA71_9ACTN</name>
<dbReference type="AlphaFoldDB" id="A0A9W6QA71"/>
<dbReference type="CDD" id="cd07247">
    <property type="entry name" value="SgaA_N_like"/>
    <property type="match status" value="2"/>
</dbReference>
<comment type="caution">
    <text evidence="3">The sequence shown here is derived from an EMBL/GenBank/DDBJ whole genome shotgun (WGS) entry which is preliminary data.</text>
</comment>
<evidence type="ECO:0000313" key="3">
    <source>
        <dbReference type="EMBL" id="GLW70872.1"/>
    </source>
</evidence>
<dbReference type="InterPro" id="IPR041581">
    <property type="entry name" value="Glyoxalase_6"/>
</dbReference>
<feature type="compositionally biased region" description="Pro residues" evidence="1">
    <location>
        <begin position="1"/>
        <end position="11"/>
    </location>
</feature>
<dbReference type="Pfam" id="PF18029">
    <property type="entry name" value="Glyoxalase_6"/>
    <property type="match status" value="1"/>
</dbReference>
<organism evidence="3 4">
    <name type="scientific">Kitasatospora phosalacinea</name>
    <dbReference type="NCBI Taxonomy" id="2065"/>
    <lineage>
        <taxon>Bacteria</taxon>
        <taxon>Bacillati</taxon>
        <taxon>Actinomycetota</taxon>
        <taxon>Actinomycetes</taxon>
        <taxon>Kitasatosporales</taxon>
        <taxon>Streptomycetaceae</taxon>
        <taxon>Kitasatospora</taxon>
    </lineage>
</organism>
<dbReference type="InterPro" id="IPR037523">
    <property type="entry name" value="VOC_core"/>
</dbReference>
<dbReference type="InterPro" id="IPR029068">
    <property type="entry name" value="Glyas_Bleomycin-R_OHBP_Dase"/>
</dbReference>
<dbReference type="PROSITE" id="PS51819">
    <property type="entry name" value="VOC"/>
    <property type="match status" value="2"/>
</dbReference>
<feature type="region of interest" description="Disordered" evidence="1">
    <location>
        <begin position="1"/>
        <end position="43"/>
    </location>
</feature>
<dbReference type="PANTHER" id="PTHR33993:SF10">
    <property type="entry name" value="CONSERVED PROTEIN"/>
    <property type="match status" value="1"/>
</dbReference>
<dbReference type="InterPro" id="IPR052164">
    <property type="entry name" value="Anthracycline_SecMetBiosynth"/>
</dbReference>
<gene>
    <name evidence="3" type="ORF">Kpho02_31710</name>
</gene>
<dbReference type="Pfam" id="PF00903">
    <property type="entry name" value="Glyoxalase"/>
    <property type="match status" value="1"/>
</dbReference>
<feature type="domain" description="VOC" evidence="2">
    <location>
        <begin position="188"/>
        <end position="311"/>
    </location>
</feature>
<dbReference type="Proteomes" id="UP001165041">
    <property type="component" value="Unassembled WGS sequence"/>
</dbReference>
<dbReference type="EMBL" id="BSSA01000009">
    <property type="protein sequence ID" value="GLW70872.1"/>
    <property type="molecule type" value="Genomic_DNA"/>
</dbReference>
<reference evidence="3" key="1">
    <citation type="submission" date="2023-02" db="EMBL/GenBank/DDBJ databases">
        <title>Kitasatospora phosalacinea NBRC 14627.</title>
        <authorList>
            <person name="Ichikawa N."/>
            <person name="Sato H."/>
            <person name="Tonouchi N."/>
        </authorList>
    </citation>
    <scope>NUCLEOTIDE SEQUENCE</scope>
    <source>
        <strain evidence="3">NBRC 14627</strain>
    </source>
</reference>
<accession>A0A9W6QA71</accession>